<evidence type="ECO:0000256" key="6">
    <source>
        <dbReference type="ARBA" id="ARBA00023027"/>
    </source>
</evidence>
<dbReference type="CDD" id="cd05285">
    <property type="entry name" value="sorbitol_DH"/>
    <property type="match status" value="1"/>
</dbReference>
<evidence type="ECO:0000313" key="11">
    <source>
        <dbReference type="Proteomes" id="UP000616769"/>
    </source>
</evidence>
<evidence type="ECO:0000256" key="5">
    <source>
        <dbReference type="ARBA" id="ARBA00023002"/>
    </source>
</evidence>
<proteinExistence type="inferred from homology"/>
<dbReference type="InterPro" id="IPR020843">
    <property type="entry name" value="ER"/>
</dbReference>
<evidence type="ECO:0000256" key="2">
    <source>
        <dbReference type="ARBA" id="ARBA00008072"/>
    </source>
</evidence>
<dbReference type="InterPro" id="IPR036291">
    <property type="entry name" value="NAD(P)-bd_dom_sf"/>
</dbReference>
<keyword evidence="5" id="KW-0560">Oxidoreductase</keyword>
<accession>A0A131ZWB3</accession>
<reference evidence="10 11" key="1">
    <citation type="journal article" date="2015" name="Parasit. Vectors">
        <title>Draft genome of the scabies mite.</title>
        <authorList>
            <person name="Rider S.D.Jr."/>
            <person name="Morgan M.S."/>
            <person name="Arlian L.G."/>
        </authorList>
    </citation>
    <scope>NUCLEOTIDE SEQUENCE [LARGE SCALE GENOMIC DNA]</scope>
    <source>
        <strain evidence="10">Arlian Lab</strain>
    </source>
</reference>
<dbReference type="InterPro" id="IPR013154">
    <property type="entry name" value="ADH-like_N"/>
</dbReference>
<evidence type="ECO:0000256" key="7">
    <source>
        <dbReference type="ARBA" id="ARBA00026132"/>
    </source>
</evidence>
<dbReference type="PANTHER" id="PTHR43161">
    <property type="entry name" value="SORBITOL DEHYDROGENASE"/>
    <property type="match status" value="1"/>
</dbReference>
<dbReference type="SMART" id="SM00829">
    <property type="entry name" value="PKS_ER"/>
    <property type="match status" value="1"/>
</dbReference>
<dbReference type="Pfam" id="PF08240">
    <property type="entry name" value="ADH_N"/>
    <property type="match status" value="1"/>
</dbReference>
<evidence type="ECO:0000256" key="4">
    <source>
        <dbReference type="ARBA" id="ARBA00022833"/>
    </source>
</evidence>
<keyword evidence="3" id="KW-0479">Metal-binding</keyword>
<name>A0A131ZWB3_SARSC</name>
<dbReference type="AlphaFoldDB" id="A0A131ZWB3"/>
<dbReference type="FunFam" id="3.40.50.720:FF:000068">
    <property type="entry name" value="Sorbitol dehydrogenase"/>
    <property type="match status" value="1"/>
</dbReference>
<feature type="domain" description="Enoyl reductase (ER)" evidence="9">
    <location>
        <begin position="12"/>
        <end position="347"/>
    </location>
</feature>
<dbReference type="SUPFAM" id="SSF50129">
    <property type="entry name" value="GroES-like"/>
    <property type="match status" value="1"/>
</dbReference>
<dbReference type="Gene3D" id="3.90.180.10">
    <property type="entry name" value="Medium-chain alcohol dehydrogenases, catalytic domain"/>
    <property type="match status" value="1"/>
</dbReference>
<evidence type="ECO:0000256" key="1">
    <source>
        <dbReference type="ARBA" id="ARBA00001947"/>
    </source>
</evidence>
<gene>
    <name evidence="10" type="ORF">QR98_0009900</name>
</gene>
<dbReference type="GO" id="GO:0046872">
    <property type="term" value="F:metal ion binding"/>
    <property type="evidence" value="ECO:0007669"/>
    <property type="project" value="UniProtKB-KW"/>
</dbReference>
<keyword evidence="4" id="KW-0862">Zinc</keyword>
<dbReference type="Pfam" id="PF00107">
    <property type="entry name" value="ADH_zinc_N"/>
    <property type="match status" value="1"/>
</dbReference>
<comment type="caution">
    <text evidence="10">The sequence shown here is derived from an EMBL/GenBank/DDBJ whole genome shotgun (WGS) entry which is preliminary data.</text>
</comment>
<dbReference type="Gene3D" id="3.40.50.720">
    <property type="entry name" value="NAD(P)-binding Rossmann-like Domain"/>
    <property type="match status" value="1"/>
</dbReference>
<dbReference type="OrthoDB" id="1879366at2759"/>
<dbReference type="Proteomes" id="UP000616769">
    <property type="component" value="Unassembled WGS sequence"/>
</dbReference>
<dbReference type="EMBL" id="JXLN01002227">
    <property type="protein sequence ID" value="KPM02575.1"/>
    <property type="molecule type" value="Genomic_DNA"/>
</dbReference>
<dbReference type="VEuPathDB" id="VectorBase:SSCA001584"/>
<evidence type="ECO:0000256" key="8">
    <source>
        <dbReference type="ARBA" id="ARBA00032485"/>
    </source>
</evidence>
<dbReference type="InterPro" id="IPR011032">
    <property type="entry name" value="GroES-like_sf"/>
</dbReference>
<dbReference type="GO" id="GO:0016616">
    <property type="term" value="F:oxidoreductase activity, acting on the CH-OH group of donors, NAD or NADP as acceptor"/>
    <property type="evidence" value="ECO:0007669"/>
    <property type="project" value="InterPro"/>
</dbReference>
<comment type="cofactor">
    <cofactor evidence="1">
        <name>Zn(2+)</name>
        <dbReference type="ChEBI" id="CHEBI:29105"/>
    </cofactor>
</comment>
<evidence type="ECO:0000313" key="10">
    <source>
        <dbReference type="EMBL" id="KPM02575.1"/>
    </source>
</evidence>
<dbReference type="InterPro" id="IPR045306">
    <property type="entry name" value="SDH-like"/>
</dbReference>
<dbReference type="InterPro" id="IPR013149">
    <property type="entry name" value="ADH-like_C"/>
</dbReference>
<sequence length="352" mass="38314">MEMQNEAFILYKQNHAVVEPYPSPSAPGPNEVLCETLAVGICGSDIHYLKEGRCGEYIVKDPMVLGHETAAKIVAVGPNVTELKPGDLVAVEPTIPCEKCEWCLNDQYNLCPDISCHATPPHHGTLQRYFIHPAKWCFKVPDNVPTEQIALVEPLAVAVHGCSRVKINQNTNVLITGAGPIGLLSLQVAKAYGAKKVVITEINEYRLGLAKQFGADECLLFDKDTPESELVEKVRKSFNGSMPDVCLECSGAGPNFRLVMLAAKPGGYCMLIGIGPAEYNLPISSTAAREVTILGSFRYKNCFPKAIELLANGRLDLARMISHRFDFKDSLEAYETAAAGKGIKIIINVNKA</sequence>
<organism evidence="10 11">
    <name type="scientific">Sarcoptes scabiei</name>
    <name type="common">Itch mite</name>
    <name type="synonym">Acarus scabiei</name>
    <dbReference type="NCBI Taxonomy" id="52283"/>
    <lineage>
        <taxon>Eukaryota</taxon>
        <taxon>Metazoa</taxon>
        <taxon>Ecdysozoa</taxon>
        <taxon>Arthropoda</taxon>
        <taxon>Chelicerata</taxon>
        <taxon>Arachnida</taxon>
        <taxon>Acari</taxon>
        <taxon>Acariformes</taxon>
        <taxon>Sarcoptiformes</taxon>
        <taxon>Astigmata</taxon>
        <taxon>Psoroptidia</taxon>
        <taxon>Sarcoptoidea</taxon>
        <taxon>Sarcoptidae</taxon>
        <taxon>Sarcoptinae</taxon>
        <taxon>Sarcoptes</taxon>
    </lineage>
</organism>
<comment type="similarity">
    <text evidence="2">Belongs to the zinc-containing alcohol dehydrogenase family.</text>
</comment>
<evidence type="ECO:0000259" key="9">
    <source>
        <dbReference type="SMART" id="SM00829"/>
    </source>
</evidence>
<keyword evidence="6" id="KW-0520">NAD</keyword>
<dbReference type="PANTHER" id="PTHR43161:SF9">
    <property type="entry name" value="SORBITOL DEHYDROGENASE"/>
    <property type="match status" value="1"/>
</dbReference>
<evidence type="ECO:0000256" key="3">
    <source>
        <dbReference type="ARBA" id="ARBA00022723"/>
    </source>
</evidence>
<dbReference type="SUPFAM" id="SSF51735">
    <property type="entry name" value="NAD(P)-binding Rossmann-fold domains"/>
    <property type="match status" value="1"/>
</dbReference>
<protein>
    <recommendedName>
        <fullName evidence="7">Sorbitol dehydrogenase</fullName>
    </recommendedName>
    <alternativeName>
        <fullName evidence="8">Polyol dehydrogenase</fullName>
    </alternativeName>
</protein>